<name>A0A154NXE6_DUFNO</name>
<dbReference type="AlphaFoldDB" id="A0A154NXE6"/>
<organism evidence="1 2">
    <name type="scientific">Dufourea novaeangliae</name>
    <name type="common">Sweat bee</name>
    <dbReference type="NCBI Taxonomy" id="178035"/>
    <lineage>
        <taxon>Eukaryota</taxon>
        <taxon>Metazoa</taxon>
        <taxon>Ecdysozoa</taxon>
        <taxon>Arthropoda</taxon>
        <taxon>Hexapoda</taxon>
        <taxon>Insecta</taxon>
        <taxon>Pterygota</taxon>
        <taxon>Neoptera</taxon>
        <taxon>Endopterygota</taxon>
        <taxon>Hymenoptera</taxon>
        <taxon>Apocrita</taxon>
        <taxon>Aculeata</taxon>
        <taxon>Apoidea</taxon>
        <taxon>Anthophila</taxon>
        <taxon>Halictidae</taxon>
        <taxon>Rophitinae</taxon>
        <taxon>Dufourea</taxon>
    </lineage>
</organism>
<evidence type="ECO:0000313" key="2">
    <source>
        <dbReference type="Proteomes" id="UP000076502"/>
    </source>
</evidence>
<dbReference type="EMBL" id="KQ434778">
    <property type="protein sequence ID" value="KZC04329.1"/>
    <property type="molecule type" value="Genomic_DNA"/>
</dbReference>
<reference evidence="1 2" key="1">
    <citation type="submission" date="2015-07" db="EMBL/GenBank/DDBJ databases">
        <title>The genome of Dufourea novaeangliae.</title>
        <authorList>
            <person name="Pan H."/>
            <person name="Kapheim K."/>
        </authorList>
    </citation>
    <scope>NUCLEOTIDE SEQUENCE [LARGE SCALE GENOMIC DNA]</scope>
    <source>
        <strain evidence="1">0120121106</strain>
        <tissue evidence="1">Whole body</tissue>
    </source>
</reference>
<evidence type="ECO:0000313" key="1">
    <source>
        <dbReference type="EMBL" id="KZC04329.1"/>
    </source>
</evidence>
<dbReference type="Proteomes" id="UP000076502">
    <property type="component" value="Unassembled WGS sequence"/>
</dbReference>
<accession>A0A154NXE6</accession>
<keyword evidence="2" id="KW-1185">Reference proteome</keyword>
<proteinExistence type="predicted"/>
<protein>
    <submittedName>
        <fullName evidence="1">Uncharacterized protein</fullName>
    </submittedName>
</protein>
<sequence length="53" mass="6107">MLNLVREIRKVCCLGYFVAGGTSGKLVILYENRKGKYRINVSRSLLRFRDNSV</sequence>
<gene>
    <name evidence="1" type="ORF">WN55_02690</name>
</gene>